<dbReference type="OrthoDB" id="4085918at2759"/>
<feature type="region of interest" description="Disordered" evidence="1">
    <location>
        <begin position="49"/>
        <end position="100"/>
    </location>
</feature>
<dbReference type="Proteomes" id="UP000095085">
    <property type="component" value="Unassembled WGS sequence"/>
</dbReference>
<gene>
    <name evidence="2" type="ORF">HYPBUDRAFT_151628</name>
</gene>
<evidence type="ECO:0000313" key="3">
    <source>
        <dbReference type="Proteomes" id="UP000095085"/>
    </source>
</evidence>
<feature type="compositionally biased region" description="Polar residues" evidence="1">
    <location>
        <begin position="87"/>
        <end position="100"/>
    </location>
</feature>
<evidence type="ECO:0000256" key="1">
    <source>
        <dbReference type="SAM" id="MobiDB-lite"/>
    </source>
</evidence>
<accession>A0A1E4RSE9</accession>
<proteinExistence type="predicted"/>
<sequence>MESPKRLSNVFQKKKANRVSADLNILNKFSAPGHKHSESVISNQYSVTSAVSSKSSSPKKSLRSIINKGHRQSHSSSASFSLPTRPPWSTTVKSTSQSPNEYNNLEHIEHIYDPIDFWDLDTAPSSDRSRVSSAPSAVIGEYDREKWRTLKLLQNQEKMSLENSA</sequence>
<protein>
    <submittedName>
        <fullName evidence="2">Uncharacterized protein</fullName>
    </submittedName>
</protein>
<dbReference type="STRING" id="984485.A0A1E4RSE9"/>
<dbReference type="AlphaFoldDB" id="A0A1E4RSE9"/>
<organism evidence="2 3">
    <name type="scientific">Hyphopichia burtonii NRRL Y-1933</name>
    <dbReference type="NCBI Taxonomy" id="984485"/>
    <lineage>
        <taxon>Eukaryota</taxon>
        <taxon>Fungi</taxon>
        <taxon>Dikarya</taxon>
        <taxon>Ascomycota</taxon>
        <taxon>Saccharomycotina</taxon>
        <taxon>Pichiomycetes</taxon>
        <taxon>Debaryomycetaceae</taxon>
        <taxon>Hyphopichia</taxon>
    </lineage>
</organism>
<dbReference type="RefSeq" id="XP_020079277.1">
    <property type="nucleotide sequence ID" value="XM_020220594.1"/>
</dbReference>
<reference evidence="3" key="1">
    <citation type="submission" date="2016-05" db="EMBL/GenBank/DDBJ databases">
        <title>Comparative genomics of biotechnologically important yeasts.</title>
        <authorList>
            <consortium name="DOE Joint Genome Institute"/>
            <person name="Riley R."/>
            <person name="Haridas S."/>
            <person name="Wolfe K.H."/>
            <person name="Lopes M.R."/>
            <person name="Hittinger C.T."/>
            <person name="Goker M."/>
            <person name="Salamov A."/>
            <person name="Wisecaver J."/>
            <person name="Long T.M."/>
            <person name="Aerts A.L."/>
            <person name="Barry K."/>
            <person name="Choi C."/>
            <person name="Clum A."/>
            <person name="Coughlan A.Y."/>
            <person name="Deshpande S."/>
            <person name="Douglass A.P."/>
            <person name="Hanson S.J."/>
            <person name="Klenk H.-P."/>
            <person name="Labutti K."/>
            <person name="Lapidus A."/>
            <person name="Lindquist E."/>
            <person name="Lipzen A."/>
            <person name="Meier-Kolthoff J.P."/>
            <person name="Ohm R.A."/>
            <person name="Otillar R.P."/>
            <person name="Pangilinan J."/>
            <person name="Peng Y."/>
            <person name="Rokas A."/>
            <person name="Rosa C.A."/>
            <person name="Scheuner C."/>
            <person name="Sibirny A.A."/>
            <person name="Slot J.C."/>
            <person name="Stielow J.B."/>
            <person name="Sun H."/>
            <person name="Kurtzman C.P."/>
            <person name="Blackwell M."/>
            <person name="Grigoriev I.V."/>
            <person name="Jeffries T.W."/>
        </authorList>
    </citation>
    <scope>NUCLEOTIDE SEQUENCE [LARGE SCALE GENOMIC DNA]</scope>
    <source>
        <strain evidence="3">NRRL Y-1933</strain>
    </source>
</reference>
<keyword evidence="3" id="KW-1185">Reference proteome</keyword>
<feature type="compositionally biased region" description="Low complexity" evidence="1">
    <location>
        <begin position="49"/>
        <end position="59"/>
    </location>
</feature>
<dbReference type="GeneID" id="30995144"/>
<dbReference type="EMBL" id="KV454538">
    <property type="protein sequence ID" value="ODV70210.1"/>
    <property type="molecule type" value="Genomic_DNA"/>
</dbReference>
<name>A0A1E4RSE9_9ASCO</name>
<evidence type="ECO:0000313" key="2">
    <source>
        <dbReference type="EMBL" id="ODV70210.1"/>
    </source>
</evidence>